<sequence length="142" mass="16485">MRCPLDHTELQSKRYEDNIKVDACPSCGGMWLGKGELEAIQETQERNYSEELARIPDLGYKAYELAQQKTGRRLQCPQCNKEMEAREYARCSQVMIDVCPHCHGIWLDQGEIEDLEIFFERSRLEAGSLRGEFFASLRTLFE</sequence>
<proteinExistence type="predicted"/>
<evidence type="ECO:0000313" key="2">
    <source>
        <dbReference type="EMBL" id="QBQ54743.1"/>
    </source>
</evidence>
<dbReference type="EMBL" id="CP038033">
    <property type="protein sequence ID" value="QBQ54743.1"/>
    <property type="molecule type" value="Genomic_DNA"/>
</dbReference>
<keyword evidence="3" id="KW-1185">Reference proteome</keyword>
<name>A0A4P7BX89_9GAMM</name>
<evidence type="ECO:0000259" key="1">
    <source>
        <dbReference type="Pfam" id="PF13453"/>
    </source>
</evidence>
<dbReference type="OrthoDB" id="9814037at2"/>
<dbReference type="InterPro" id="IPR027392">
    <property type="entry name" value="TF_Znf"/>
</dbReference>
<dbReference type="Proteomes" id="UP000294325">
    <property type="component" value="Chromosome"/>
</dbReference>
<dbReference type="RefSeq" id="WP_134357935.1">
    <property type="nucleotide sequence ID" value="NZ_CP038033.1"/>
</dbReference>
<gene>
    <name evidence="2" type="ORF">E3U44_09645</name>
</gene>
<evidence type="ECO:0000313" key="3">
    <source>
        <dbReference type="Proteomes" id="UP000294325"/>
    </source>
</evidence>
<accession>A0A4P7BX89</accession>
<feature type="domain" description="Transcription factor zinc-finger" evidence="1">
    <location>
        <begin position="75"/>
        <end position="115"/>
    </location>
</feature>
<dbReference type="AlphaFoldDB" id="A0A4P7BX89"/>
<feature type="domain" description="Transcription factor zinc-finger" evidence="1">
    <location>
        <begin position="2"/>
        <end position="40"/>
    </location>
</feature>
<dbReference type="KEGG" id="nwr:E3U44_09645"/>
<organism evidence="2 3">
    <name type="scientific">Nitrosococcus wardiae</name>
    <dbReference type="NCBI Taxonomy" id="1814290"/>
    <lineage>
        <taxon>Bacteria</taxon>
        <taxon>Pseudomonadati</taxon>
        <taxon>Pseudomonadota</taxon>
        <taxon>Gammaproteobacteria</taxon>
        <taxon>Chromatiales</taxon>
        <taxon>Chromatiaceae</taxon>
        <taxon>Nitrosococcus</taxon>
    </lineage>
</organism>
<dbReference type="Pfam" id="PF13453">
    <property type="entry name" value="Zn_ribbon_TFIIB"/>
    <property type="match status" value="2"/>
</dbReference>
<reference evidence="2 3" key="1">
    <citation type="submission" date="2019-03" db="EMBL/GenBank/DDBJ databases">
        <title>The genome sequence of Nitrosococcus wardiae strain D1FHST reveals the archetypal metabolic capacity of ammonia-oxidizing Gammaproteobacteria.</title>
        <authorList>
            <person name="Wang L."/>
            <person name="Lim C.K."/>
            <person name="Hanson T.E."/>
            <person name="Dang H."/>
            <person name="Klotz M.G."/>
        </authorList>
    </citation>
    <scope>NUCLEOTIDE SEQUENCE [LARGE SCALE GENOMIC DNA]</scope>
    <source>
        <strain evidence="2 3">D1FHS</strain>
    </source>
</reference>
<protein>
    <recommendedName>
        <fullName evidence="1">Transcription factor zinc-finger domain-containing protein</fullName>
    </recommendedName>
</protein>